<dbReference type="GO" id="GO:0006508">
    <property type="term" value="P:proteolysis"/>
    <property type="evidence" value="ECO:0007669"/>
    <property type="project" value="InterPro"/>
</dbReference>
<dbReference type="EMBL" id="JACCBD010000001">
    <property type="protein sequence ID" value="NYD25905.1"/>
    <property type="molecule type" value="Genomic_DNA"/>
</dbReference>
<evidence type="ECO:0000313" key="5">
    <source>
        <dbReference type="Proteomes" id="UP000586095"/>
    </source>
</evidence>
<name>A0A852R2Q8_9MICO</name>
<dbReference type="Gene3D" id="3.30.1380.10">
    <property type="match status" value="1"/>
</dbReference>
<feature type="region of interest" description="Disordered" evidence="1">
    <location>
        <begin position="1"/>
        <end position="22"/>
    </location>
</feature>
<dbReference type="InterPro" id="IPR003709">
    <property type="entry name" value="VanY-like_core_dom"/>
</dbReference>
<keyword evidence="5" id="KW-1185">Reference proteome</keyword>
<feature type="domain" description="D-alanyl-D-alanine carboxypeptidase-like core" evidence="3">
    <location>
        <begin position="102"/>
        <end position="180"/>
    </location>
</feature>
<gene>
    <name evidence="4" type="ORF">BJ960_000708</name>
</gene>
<keyword evidence="2" id="KW-0472">Membrane</keyword>
<dbReference type="Pfam" id="PF02557">
    <property type="entry name" value="VanY"/>
    <property type="match status" value="1"/>
</dbReference>
<reference evidence="4 5" key="1">
    <citation type="submission" date="2020-07" db="EMBL/GenBank/DDBJ databases">
        <title>Sequencing the genomes of 1000 actinobacteria strains.</title>
        <authorList>
            <person name="Klenk H.-P."/>
        </authorList>
    </citation>
    <scope>NUCLEOTIDE SEQUENCE [LARGE SCALE GENOMIC DNA]</scope>
    <source>
        <strain evidence="4 5">DSM 17380</strain>
    </source>
</reference>
<proteinExistence type="predicted"/>
<sequence>MSRVPRETYVSPQQHGFPHPPPAVVRRRRAVAIGAAVIVATAIAVAVVATLMTSVTNIPGIARAADSAPFGAPSAPADGETGAIDITEPISPFNEEHPAVSRLNPDLRAAIQAAAADAEADGIQIELTSGWRSADYQAGLLNDAIADYGSEQAAREFVSTPEASKHVTGDAVDVARVDPALWIEQYGNAYGLCRVFANESWHFELATSPGGECPPMLADASEAQ</sequence>
<keyword evidence="2" id="KW-0812">Transmembrane</keyword>
<dbReference type="GO" id="GO:0008233">
    <property type="term" value="F:peptidase activity"/>
    <property type="evidence" value="ECO:0007669"/>
    <property type="project" value="InterPro"/>
</dbReference>
<evidence type="ECO:0000256" key="1">
    <source>
        <dbReference type="SAM" id="MobiDB-lite"/>
    </source>
</evidence>
<comment type="caution">
    <text evidence="4">The sequence shown here is derived from an EMBL/GenBank/DDBJ whole genome shotgun (WGS) entry which is preliminary data.</text>
</comment>
<dbReference type="CDD" id="cd14846">
    <property type="entry name" value="Peptidase_M15_like"/>
    <property type="match status" value="1"/>
</dbReference>
<dbReference type="AlphaFoldDB" id="A0A852R2Q8"/>
<evidence type="ECO:0000256" key="2">
    <source>
        <dbReference type="SAM" id="Phobius"/>
    </source>
</evidence>
<organism evidence="4 5">
    <name type="scientific">Leucobacter aridicollis</name>
    <dbReference type="NCBI Taxonomy" id="283878"/>
    <lineage>
        <taxon>Bacteria</taxon>
        <taxon>Bacillati</taxon>
        <taxon>Actinomycetota</taxon>
        <taxon>Actinomycetes</taxon>
        <taxon>Micrococcales</taxon>
        <taxon>Microbacteriaceae</taxon>
        <taxon>Leucobacter</taxon>
    </lineage>
</organism>
<evidence type="ECO:0000259" key="3">
    <source>
        <dbReference type="Pfam" id="PF02557"/>
    </source>
</evidence>
<protein>
    <recommendedName>
        <fullName evidence="3">D-alanyl-D-alanine carboxypeptidase-like core domain-containing protein</fullName>
    </recommendedName>
</protein>
<dbReference type="InterPro" id="IPR009045">
    <property type="entry name" value="Zn_M74/Hedgehog-like"/>
</dbReference>
<dbReference type="RefSeq" id="WP_185986291.1">
    <property type="nucleotide sequence ID" value="NZ_BAAALZ010000002.1"/>
</dbReference>
<keyword evidence="2" id="KW-1133">Transmembrane helix</keyword>
<dbReference type="Proteomes" id="UP000586095">
    <property type="component" value="Unassembled WGS sequence"/>
</dbReference>
<evidence type="ECO:0000313" key="4">
    <source>
        <dbReference type="EMBL" id="NYD25905.1"/>
    </source>
</evidence>
<accession>A0A852R2Q8</accession>
<feature type="transmembrane region" description="Helical" evidence="2">
    <location>
        <begin position="30"/>
        <end position="52"/>
    </location>
</feature>
<dbReference type="SUPFAM" id="SSF55166">
    <property type="entry name" value="Hedgehog/DD-peptidase"/>
    <property type="match status" value="1"/>
</dbReference>